<feature type="compositionally biased region" description="Basic and acidic residues" evidence="1">
    <location>
        <begin position="388"/>
        <end position="406"/>
    </location>
</feature>
<name>A0A423XKX7_9PEZI</name>
<evidence type="ECO:0000313" key="2">
    <source>
        <dbReference type="EMBL" id="ROW17148.1"/>
    </source>
</evidence>
<proteinExistence type="predicted"/>
<dbReference type="EMBL" id="LKEB01000003">
    <property type="protein sequence ID" value="ROW17148.1"/>
    <property type="molecule type" value="Genomic_DNA"/>
</dbReference>
<gene>
    <name evidence="2" type="ORF">VPNG_01335</name>
</gene>
<organism evidence="2 3">
    <name type="scientific">Cytospora leucostoma</name>
    <dbReference type="NCBI Taxonomy" id="1230097"/>
    <lineage>
        <taxon>Eukaryota</taxon>
        <taxon>Fungi</taxon>
        <taxon>Dikarya</taxon>
        <taxon>Ascomycota</taxon>
        <taxon>Pezizomycotina</taxon>
        <taxon>Sordariomycetes</taxon>
        <taxon>Sordariomycetidae</taxon>
        <taxon>Diaporthales</taxon>
        <taxon>Cytosporaceae</taxon>
        <taxon>Cytospora</taxon>
    </lineage>
</organism>
<sequence length="414" mass="47743">MWADSPLHRRPGLIRSLELRELKEPPGLTFDPLTNSLSVSPSFRRHLYYHEPTHHNAKPWVKKLMLQRTTAWLELDFLDRQRVLHLEKFSNRTTRRHRGMAFAYPILISGITNRVQKKKNQYDPAFVRWARYLAPTLPERMFGHIDGIVPDDASVYMEHHSSFVKDHPGRLLGCVWVAVNASFSVAMRTCDDLATGKTPNPEWDILTPVLTNFCAWFRAECHGQKEGLEQFETVETTPRYDLPKIRDMIPPGHDIPILLAFRHQYLLFIWKGGIDGKLVAQYQGHWLPLHEVGPTPDYDSLTNKLQQGHLRRGAAADTLPKAPVGDAPTRVEDDNIVLYPEELHMRSNKREPDIFDPEYFTALFRGRGDGLVVAEQMRTKGMESGPMTKEKYLPEERRASAKEPQRPKSRKFQG</sequence>
<dbReference type="Proteomes" id="UP000285146">
    <property type="component" value="Unassembled WGS sequence"/>
</dbReference>
<evidence type="ECO:0000313" key="3">
    <source>
        <dbReference type="Proteomes" id="UP000285146"/>
    </source>
</evidence>
<protein>
    <submittedName>
        <fullName evidence="2">Uncharacterized protein</fullName>
    </submittedName>
</protein>
<keyword evidence="3" id="KW-1185">Reference proteome</keyword>
<evidence type="ECO:0000256" key="1">
    <source>
        <dbReference type="SAM" id="MobiDB-lite"/>
    </source>
</evidence>
<dbReference type="OrthoDB" id="5236157at2759"/>
<dbReference type="InParanoid" id="A0A423XKX7"/>
<reference evidence="2 3" key="1">
    <citation type="submission" date="2015-09" db="EMBL/GenBank/DDBJ databases">
        <title>Host preference determinants of Valsa canker pathogens revealed by comparative genomics.</title>
        <authorList>
            <person name="Yin Z."/>
            <person name="Huang L."/>
        </authorList>
    </citation>
    <scope>NUCLEOTIDE SEQUENCE [LARGE SCALE GENOMIC DNA]</scope>
    <source>
        <strain evidence="2 3">SXYLt</strain>
    </source>
</reference>
<accession>A0A423XKX7</accession>
<comment type="caution">
    <text evidence="2">The sequence shown here is derived from an EMBL/GenBank/DDBJ whole genome shotgun (WGS) entry which is preliminary data.</text>
</comment>
<feature type="region of interest" description="Disordered" evidence="1">
    <location>
        <begin position="378"/>
        <end position="414"/>
    </location>
</feature>
<dbReference type="AlphaFoldDB" id="A0A423XKX7"/>